<feature type="compositionally biased region" description="Basic residues" evidence="1">
    <location>
        <begin position="121"/>
        <end position="130"/>
    </location>
</feature>
<sequence>MNKSEDSSEPASSNACTVRRNELDSVPLPRERTTAMEQRIVAKGNNNPSRVIKGKISRAPRTGSVMMADSSPDVHSSSGALEGWEQPSITKVSLLGVVNNQKRPLSTASSSQPMAQWVGQRPHKISRTRRASLVSPVSNHDEAQFKIELENVPSPVGLSESEESGAGGNKLKEKGNDSSENAVDAVHKVGSFILPTRKNKIIIREEVGSGMQKQGRSGRGSSLSKPNIPPMREKLENRPTEKPLQTMRPGSDKNKSKSGRPPSKKLTDRKTFTRAGQVLNTGSSDFTGKLN</sequence>
<feature type="compositionally biased region" description="Polar residues" evidence="1">
    <location>
        <begin position="103"/>
        <end position="114"/>
    </location>
</feature>
<feature type="region of interest" description="Disordered" evidence="1">
    <location>
        <begin position="204"/>
        <end position="291"/>
    </location>
</feature>
<protein>
    <submittedName>
        <fullName evidence="2">Uncharacterized protein</fullName>
    </submittedName>
</protein>
<gene>
    <name evidence="2" type="ORF">CK203_043491</name>
</gene>
<dbReference type="PANTHER" id="PTHR31115:SF4">
    <property type="entry name" value="SPECTRIN BETA CHAIN, BRAIN"/>
    <property type="match status" value="1"/>
</dbReference>
<feature type="compositionally biased region" description="Basic and acidic residues" evidence="1">
    <location>
        <begin position="231"/>
        <end position="241"/>
    </location>
</feature>
<organism evidence="2 3">
    <name type="scientific">Vitis vinifera</name>
    <name type="common">Grape</name>
    <dbReference type="NCBI Taxonomy" id="29760"/>
    <lineage>
        <taxon>Eukaryota</taxon>
        <taxon>Viridiplantae</taxon>
        <taxon>Streptophyta</taxon>
        <taxon>Embryophyta</taxon>
        <taxon>Tracheophyta</taxon>
        <taxon>Spermatophyta</taxon>
        <taxon>Magnoliopsida</taxon>
        <taxon>eudicotyledons</taxon>
        <taxon>Gunneridae</taxon>
        <taxon>Pentapetalae</taxon>
        <taxon>rosids</taxon>
        <taxon>Vitales</taxon>
        <taxon>Vitaceae</taxon>
        <taxon>Viteae</taxon>
        <taxon>Vitis</taxon>
    </lineage>
</organism>
<evidence type="ECO:0000313" key="2">
    <source>
        <dbReference type="EMBL" id="RVW86991.1"/>
    </source>
</evidence>
<feature type="compositionally biased region" description="Basic and acidic residues" evidence="1">
    <location>
        <begin position="19"/>
        <end position="33"/>
    </location>
</feature>
<name>A0A438HRA3_VITVI</name>
<feature type="region of interest" description="Disordered" evidence="1">
    <location>
        <begin position="103"/>
        <end position="190"/>
    </location>
</feature>
<feature type="compositionally biased region" description="Basic and acidic residues" evidence="1">
    <location>
        <begin position="139"/>
        <end position="149"/>
    </location>
</feature>
<dbReference type="PANTHER" id="PTHR31115">
    <property type="entry name" value="OS05G0107300 PROTEIN"/>
    <property type="match status" value="1"/>
</dbReference>
<feature type="compositionally biased region" description="Polar residues" evidence="1">
    <location>
        <begin position="7"/>
        <end position="16"/>
    </location>
</feature>
<reference evidence="2 3" key="1">
    <citation type="journal article" date="2018" name="PLoS Genet.">
        <title>Population sequencing reveals clonal diversity and ancestral inbreeding in the grapevine cultivar Chardonnay.</title>
        <authorList>
            <person name="Roach M.J."/>
            <person name="Johnson D.L."/>
            <person name="Bohlmann J."/>
            <person name="van Vuuren H.J."/>
            <person name="Jones S.J."/>
            <person name="Pretorius I.S."/>
            <person name="Schmidt S.A."/>
            <person name="Borneman A.R."/>
        </authorList>
    </citation>
    <scope>NUCLEOTIDE SEQUENCE [LARGE SCALE GENOMIC DNA]</scope>
    <source>
        <strain evidence="3">cv. Chardonnay</strain>
        <tissue evidence="2">Leaf</tissue>
    </source>
</reference>
<feature type="compositionally biased region" description="Polar residues" evidence="1">
    <location>
        <begin position="278"/>
        <end position="291"/>
    </location>
</feature>
<proteinExistence type="predicted"/>
<dbReference type="Proteomes" id="UP000288805">
    <property type="component" value="Unassembled WGS sequence"/>
</dbReference>
<comment type="caution">
    <text evidence="2">The sequence shown here is derived from an EMBL/GenBank/DDBJ whole genome shotgun (WGS) entry which is preliminary data.</text>
</comment>
<dbReference type="AlphaFoldDB" id="A0A438HRA3"/>
<dbReference type="EMBL" id="QGNW01000188">
    <property type="protein sequence ID" value="RVW86991.1"/>
    <property type="molecule type" value="Genomic_DNA"/>
</dbReference>
<feature type="region of interest" description="Disordered" evidence="1">
    <location>
        <begin position="1"/>
        <end position="33"/>
    </location>
</feature>
<feature type="compositionally biased region" description="Polar residues" evidence="1">
    <location>
        <begin position="211"/>
        <end position="225"/>
    </location>
</feature>
<evidence type="ECO:0000256" key="1">
    <source>
        <dbReference type="SAM" id="MobiDB-lite"/>
    </source>
</evidence>
<accession>A0A438HRA3</accession>
<evidence type="ECO:0000313" key="3">
    <source>
        <dbReference type="Proteomes" id="UP000288805"/>
    </source>
</evidence>
<feature type="region of interest" description="Disordered" evidence="1">
    <location>
        <begin position="61"/>
        <end position="81"/>
    </location>
</feature>